<proteinExistence type="predicted"/>
<protein>
    <submittedName>
        <fullName evidence="1">Uncharacterized protein</fullName>
    </submittedName>
</protein>
<sequence length="208" mass="22788">MGKRVLSHLFASERHFGKADDARACVFVVAVIWFGSRQLVACANVGGLRSSDCDEGCEEANEKSDLHLRKSVCFLEGILILIRCLATSRPSVPRLLLYTIRLCQITSNSRVAPYCIHRVPTCCATSAKSPEICQSVGTKLSPHAYLQRALAGDSFCGLRVSVHFKDFGFGSAARGEEAQTNEATRGPALHDINWEEKPASQTLLHRVL</sequence>
<evidence type="ECO:0000313" key="2">
    <source>
        <dbReference type="Proteomes" id="UP001492380"/>
    </source>
</evidence>
<organism evidence="1 2">
    <name type="scientific">Phyllosticta capitalensis</name>
    <dbReference type="NCBI Taxonomy" id="121624"/>
    <lineage>
        <taxon>Eukaryota</taxon>
        <taxon>Fungi</taxon>
        <taxon>Dikarya</taxon>
        <taxon>Ascomycota</taxon>
        <taxon>Pezizomycotina</taxon>
        <taxon>Dothideomycetes</taxon>
        <taxon>Dothideomycetes incertae sedis</taxon>
        <taxon>Botryosphaeriales</taxon>
        <taxon>Phyllostictaceae</taxon>
        <taxon>Phyllosticta</taxon>
    </lineage>
</organism>
<accession>A0ABR1YBJ9</accession>
<dbReference type="Proteomes" id="UP001492380">
    <property type="component" value="Unassembled WGS sequence"/>
</dbReference>
<name>A0ABR1YBJ9_9PEZI</name>
<evidence type="ECO:0000313" key="1">
    <source>
        <dbReference type="EMBL" id="KAK8224756.1"/>
    </source>
</evidence>
<gene>
    <name evidence="1" type="ORF">HDK90DRAFT_91300</name>
</gene>
<dbReference type="EMBL" id="JBBWRZ010000012">
    <property type="protein sequence ID" value="KAK8224756.1"/>
    <property type="molecule type" value="Genomic_DNA"/>
</dbReference>
<comment type="caution">
    <text evidence="1">The sequence shown here is derived from an EMBL/GenBank/DDBJ whole genome shotgun (WGS) entry which is preliminary data.</text>
</comment>
<keyword evidence="2" id="KW-1185">Reference proteome</keyword>
<reference evidence="1 2" key="1">
    <citation type="submission" date="2024-04" db="EMBL/GenBank/DDBJ databases">
        <title>Phyllosticta paracitricarpa is synonymous to the EU quarantine fungus P. citricarpa based on phylogenomic analyses.</title>
        <authorList>
            <consortium name="Lawrence Berkeley National Laboratory"/>
            <person name="Van Ingen-Buijs V.A."/>
            <person name="Van Westerhoven A.C."/>
            <person name="Haridas S."/>
            <person name="Skiadas P."/>
            <person name="Martin F."/>
            <person name="Groenewald J.Z."/>
            <person name="Crous P.W."/>
            <person name="Seidl M.F."/>
        </authorList>
    </citation>
    <scope>NUCLEOTIDE SEQUENCE [LARGE SCALE GENOMIC DNA]</scope>
    <source>
        <strain evidence="1 2">CBS 123374</strain>
    </source>
</reference>